<feature type="domain" description="AMMECR1" evidence="1">
    <location>
        <begin position="5"/>
        <end position="227"/>
    </location>
</feature>
<dbReference type="GeneID" id="37041558"/>
<proteinExistence type="predicted"/>
<dbReference type="InterPro" id="IPR023473">
    <property type="entry name" value="AMMECR1"/>
</dbReference>
<dbReference type="OrthoDB" id="24630at2759"/>
<dbReference type="STRING" id="215250.A0A316YPG5"/>
<evidence type="ECO:0000259" key="1">
    <source>
        <dbReference type="PROSITE" id="PS51112"/>
    </source>
</evidence>
<dbReference type="Proteomes" id="UP000245768">
    <property type="component" value="Unassembled WGS sequence"/>
</dbReference>
<dbReference type="SUPFAM" id="SSF143447">
    <property type="entry name" value="AMMECR1-like"/>
    <property type="match status" value="1"/>
</dbReference>
<evidence type="ECO:0000313" key="2">
    <source>
        <dbReference type="EMBL" id="PWN90694.1"/>
    </source>
</evidence>
<dbReference type="Gene3D" id="3.30.700.20">
    <property type="entry name" value="Hypothetical protein ph0010, domain 1"/>
    <property type="match status" value="1"/>
</dbReference>
<dbReference type="InParanoid" id="A0A316YPG5"/>
<dbReference type="NCBIfam" id="TIGR00296">
    <property type="entry name" value="TIGR00296 family protein"/>
    <property type="match status" value="1"/>
</dbReference>
<evidence type="ECO:0000313" key="3">
    <source>
        <dbReference type="Proteomes" id="UP000245768"/>
    </source>
</evidence>
<dbReference type="PANTHER" id="PTHR13016:SF0">
    <property type="entry name" value="AMME SYNDROME CANDIDATE GENE 1 PROTEIN"/>
    <property type="match status" value="1"/>
</dbReference>
<dbReference type="EMBL" id="KZ819636">
    <property type="protein sequence ID" value="PWN90694.1"/>
    <property type="molecule type" value="Genomic_DNA"/>
</dbReference>
<gene>
    <name evidence="2" type="ORF">FA10DRAFT_252280</name>
</gene>
<dbReference type="RefSeq" id="XP_025377892.1">
    <property type="nucleotide sequence ID" value="XM_025519642.1"/>
</dbReference>
<dbReference type="InterPro" id="IPR036071">
    <property type="entry name" value="AMMECR1_dom_sf"/>
</dbReference>
<accession>A0A316YPG5</accession>
<reference evidence="2 3" key="1">
    <citation type="journal article" date="2018" name="Mol. Biol. Evol.">
        <title>Broad Genomic Sampling Reveals a Smut Pathogenic Ancestry of the Fungal Clade Ustilaginomycotina.</title>
        <authorList>
            <person name="Kijpornyongpan T."/>
            <person name="Mondo S.J."/>
            <person name="Barry K."/>
            <person name="Sandor L."/>
            <person name="Lee J."/>
            <person name="Lipzen A."/>
            <person name="Pangilinan J."/>
            <person name="LaButti K."/>
            <person name="Hainaut M."/>
            <person name="Henrissat B."/>
            <person name="Grigoriev I.V."/>
            <person name="Spatafora J.W."/>
            <person name="Aime M.C."/>
        </authorList>
    </citation>
    <scope>NUCLEOTIDE SEQUENCE [LARGE SCALE GENOMIC DNA]</scope>
    <source>
        <strain evidence="2 3">MCA 4198</strain>
    </source>
</reference>
<protein>
    <recommendedName>
        <fullName evidence="1">AMMECR1 domain-containing protein</fullName>
    </recommendedName>
</protein>
<dbReference type="InterPro" id="IPR027485">
    <property type="entry name" value="AMMECR1_N"/>
</dbReference>
<dbReference type="FunCoup" id="A0A316YPG5">
    <property type="interactions" value="482"/>
</dbReference>
<organism evidence="2 3">
    <name type="scientific">Acaromyces ingoldii</name>
    <dbReference type="NCBI Taxonomy" id="215250"/>
    <lineage>
        <taxon>Eukaryota</taxon>
        <taxon>Fungi</taxon>
        <taxon>Dikarya</taxon>
        <taxon>Basidiomycota</taxon>
        <taxon>Ustilaginomycotina</taxon>
        <taxon>Exobasidiomycetes</taxon>
        <taxon>Exobasidiales</taxon>
        <taxon>Cryptobasidiaceae</taxon>
        <taxon>Acaromyces</taxon>
    </lineage>
</organism>
<name>A0A316YPG5_9BASI</name>
<sequence>MPSSSSKEQQTLSTAHLSYCFDVLSSHLNGDRLDSADFPAAHESFPLFVTWNLYSSSAAMDKPNGSKRLRGCIGTFEPLPLEEGLREYSITSAVRDHRFNPITLSELPRLGCAVSLLTNFEECDDYLDWNVGEHGIYIHLTLPLPIDSTAASSSSSRSGGRSRTLTATYLPDVIPEQGWSKDEAIESAIRKAGWSGKINDDVKKSLRVRRYRSEKLGMTYNEWKDVHSSNP</sequence>
<dbReference type="PANTHER" id="PTHR13016">
    <property type="entry name" value="AMMECR1 HOMOLOG"/>
    <property type="match status" value="1"/>
</dbReference>
<keyword evidence="3" id="KW-1185">Reference proteome</keyword>
<dbReference type="PROSITE" id="PS51112">
    <property type="entry name" value="AMMECR1"/>
    <property type="match status" value="1"/>
</dbReference>
<dbReference type="InterPro" id="IPR002733">
    <property type="entry name" value="AMMECR1_domain"/>
</dbReference>
<dbReference type="AlphaFoldDB" id="A0A316YPG5"/>
<dbReference type="Pfam" id="PF01871">
    <property type="entry name" value="AMMECR1"/>
    <property type="match status" value="1"/>
</dbReference>